<protein>
    <submittedName>
        <fullName evidence="2">Uncharacterized protein</fullName>
    </submittedName>
</protein>
<evidence type="ECO:0000313" key="2">
    <source>
        <dbReference type="EMBL" id="DAD79412.1"/>
    </source>
</evidence>
<keyword evidence="1" id="KW-0812">Transmembrane</keyword>
<feature type="transmembrane region" description="Helical" evidence="1">
    <location>
        <begin position="20"/>
        <end position="42"/>
    </location>
</feature>
<organism evidence="2">
    <name type="scientific">Podoviridae sp. ctxOS2</name>
    <dbReference type="NCBI Taxonomy" id="2826590"/>
    <lineage>
        <taxon>Viruses</taxon>
        <taxon>Duplodnaviria</taxon>
        <taxon>Heunggongvirae</taxon>
        <taxon>Uroviricota</taxon>
        <taxon>Caudoviricetes</taxon>
    </lineage>
</organism>
<sequence length="120" mass="13793">MPIINPMYLYLIEILHNLDVLNHIIFFVLAFVVCFMGFLYIAEEQAREEIQANKSQVTLLLVAFAISTLIVIFVPTKDAMYKMLIASYVTTDNIQIVNDAIKTNLQDYLNMLGETVKNMR</sequence>
<name>A0A8S5MB19_9CAUD</name>
<feature type="transmembrane region" description="Helical" evidence="1">
    <location>
        <begin position="54"/>
        <end position="74"/>
    </location>
</feature>
<proteinExistence type="predicted"/>
<reference evidence="2" key="1">
    <citation type="journal article" date="2021" name="Proc. Natl. Acad. Sci. U.S.A.">
        <title>A Catalog of Tens of Thousands of Viruses from Human Metagenomes Reveals Hidden Associations with Chronic Diseases.</title>
        <authorList>
            <person name="Tisza M.J."/>
            <person name="Buck C.B."/>
        </authorList>
    </citation>
    <scope>NUCLEOTIDE SEQUENCE</scope>
    <source>
        <strain evidence="2">CtxOS2</strain>
    </source>
</reference>
<evidence type="ECO:0000256" key="1">
    <source>
        <dbReference type="SAM" id="Phobius"/>
    </source>
</evidence>
<accession>A0A8S5MB19</accession>
<dbReference type="EMBL" id="BK014864">
    <property type="protein sequence ID" value="DAD79412.1"/>
    <property type="molecule type" value="Genomic_DNA"/>
</dbReference>
<keyword evidence="1" id="KW-0472">Membrane</keyword>
<keyword evidence="1" id="KW-1133">Transmembrane helix</keyword>